<organism evidence="1 2">
    <name type="scientific">Aspergillus calidoustus</name>
    <dbReference type="NCBI Taxonomy" id="454130"/>
    <lineage>
        <taxon>Eukaryota</taxon>
        <taxon>Fungi</taxon>
        <taxon>Dikarya</taxon>
        <taxon>Ascomycota</taxon>
        <taxon>Pezizomycotina</taxon>
        <taxon>Eurotiomycetes</taxon>
        <taxon>Eurotiomycetidae</taxon>
        <taxon>Eurotiales</taxon>
        <taxon>Aspergillaceae</taxon>
        <taxon>Aspergillus</taxon>
        <taxon>Aspergillus subgen. Nidulantes</taxon>
    </lineage>
</organism>
<name>A0A0U5GE64_ASPCI</name>
<sequence length="329" mass="38304">MRSCLSLSKFKAFKRPKPTYATILDLPMELILQIIDELNHDPLPIACLALTCHAFANLFSDSLKHPSLRFPVRTPYDLLDGYYYNKKQFDRLSITTRQKFLRLLAQGRNNPWAYCSRCLKLHRVEHFSFRQLHLRSARSRYCRLGRYSTVVDVCPGVVVSFPEKKGLIAAAKKQGTVDIWRDNPAREYRLIRRYNVYVKIRTRVVARIHEDNELVIAVRHQWTDSNVSVGRLRNTRSVGYQVVAYFIHLCPHMYVDVDQIEEAVKTGINAELTKQGCTRCKTGFKAERKGSTYWVDISLYLGTGDHELPDQSWLDHSNSYYYRYLGSNI</sequence>
<dbReference type="InterPro" id="IPR036047">
    <property type="entry name" value="F-box-like_dom_sf"/>
</dbReference>
<dbReference type="OrthoDB" id="3766406at2759"/>
<keyword evidence="2" id="KW-1185">Reference proteome</keyword>
<reference evidence="2" key="1">
    <citation type="journal article" date="2016" name="Genome Announc.">
        <title>Draft genome sequences of fungus Aspergillus calidoustus.</title>
        <authorList>
            <person name="Horn F."/>
            <person name="Linde J."/>
            <person name="Mattern D.J."/>
            <person name="Walther G."/>
            <person name="Guthke R."/>
            <person name="Scherlach K."/>
            <person name="Martin K."/>
            <person name="Brakhage A.A."/>
            <person name="Petzke L."/>
            <person name="Valiante V."/>
        </authorList>
    </citation>
    <scope>NUCLEOTIDE SEQUENCE [LARGE SCALE GENOMIC DNA]</scope>
    <source>
        <strain evidence="2">SF006504</strain>
    </source>
</reference>
<dbReference type="EMBL" id="CDMC01000016">
    <property type="protein sequence ID" value="CEL10016.1"/>
    <property type="molecule type" value="Genomic_DNA"/>
</dbReference>
<evidence type="ECO:0008006" key="3">
    <source>
        <dbReference type="Google" id="ProtNLM"/>
    </source>
</evidence>
<dbReference type="AlphaFoldDB" id="A0A0U5GE64"/>
<dbReference type="STRING" id="454130.A0A0U5GE64"/>
<dbReference type="Proteomes" id="UP000054771">
    <property type="component" value="Unassembled WGS sequence"/>
</dbReference>
<evidence type="ECO:0000313" key="2">
    <source>
        <dbReference type="Proteomes" id="UP000054771"/>
    </source>
</evidence>
<protein>
    <recommendedName>
        <fullName evidence="3">F-box domain-containing protein</fullName>
    </recommendedName>
</protein>
<dbReference type="SUPFAM" id="SSF81383">
    <property type="entry name" value="F-box domain"/>
    <property type="match status" value="1"/>
</dbReference>
<evidence type="ECO:0000313" key="1">
    <source>
        <dbReference type="EMBL" id="CEL10016.1"/>
    </source>
</evidence>
<proteinExistence type="predicted"/>
<accession>A0A0U5GE64</accession>
<gene>
    <name evidence="1" type="ORF">ASPCAL13143</name>
</gene>